<comment type="caution">
    <text evidence="6">The sequence shown here is derived from an EMBL/GenBank/DDBJ whole genome shotgun (WGS) entry which is preliminary data.</text>
</comment>
<dbReference type="RefSeq" id="WP_064270272.1">
    <property type="nucleotide sequence ID" value="NZ_LXJZ01000196.1"/>
</dbReference>
<reference evidence="8 9" key="1">
    <citation type="submission" date="2016-04" db="EMBL/GenBank/DDBJ databases">
        <title>Reclassification of Paraburkholderia panaciterrae (Farh et al. 2015) Dobritsa &amp; Samadpour 2016 as a later homotypic synonym of Paraburkholderia ginsengiterrae (Farh et al. 2015) Dobritsa &amp; Samadpour 2016.</title>
        <authorList>
            <person name="Dobritsa A.P."/>
            <person name="Kutumbaka K."/>
            <person name="Samadpour M."/>
        </authorList>
    </citation>
    <scope>NUCLEOTIDE SEQUENCE [LARGE SCALE GENOMIC DNA]</scope>
    <source>
        <strain evidence="6 9">DCY85</strain>
        <strain evidence="7 8">DCY85-1</strain>
    </source>
</reference>
<proteinExistence type="predicted"/>
<dbReference type="EMBL" id="LXKA01000376">
    <property type="protein sequence ID" value="OAJ52284.1"/>
    <property type="molecule type" value="Genomic_DNA"/>
</dbReference>
<dbReference type="EMBL" id="LXJZ01000196">
    <property type="protein sequence ID" value="OAJ55219.1"/>
    <property type="molecule type" value="Genomic_DNA"/>
</dbReference>
<dbReference type="InterPro" id="IPR036271">
    <property type="entry name" value="Tet_transcr_reg_TetR-rel_C_sf"/>
</dbReference>
<keyword evidence="2 4" id="KW-0238">DNA-binding</keyword>
<organism evidence="6 9">
    <name type="scientific">Paraburkholderia ginsengiterrae</name>
    <dbReference type="NCBI Taxonomy" id="1462993"/>
    <lineage>
        <taxon>Bacteria</taxon>
        <taxon>Pseudomonadati</taxon>
        <taxon>Pseudomonadota</taxon>
        <taxon>Betaproteobacteria</taxon>
        <taxon>Burkholderiales</taxon>
        <taxon>Burkholderiaceae</taxon>
        <taxon>Paraburkholderia</taxon>
    </lineage>
</organism>
<dbReference type="SUPFAM" id="SSF48498">
    <property type="entry name" value="Tetracyclin repressor-like, C-terminal domain"/>
    <property type="match status" value="1"/>
</dbReference>
<dbReference type="Pfam" id="PF13305">
    <property type="entry name" value="TetR_C_33"/>
    <property type="match status" value="1"/>
</dbReference>
<dbReference type="InterPro" id="IPR009057">
    <property type="entry name" value="Homeodomain-like_sf"/>
</dbReference>
<evidence type="ECO:0000259" key="5">
    <source>
        <dbReference type="PROSITE" id="PS50977"/>
    </source>
</evidence>
<name>A0A1A9MYV2_9BURK</name>
<feature type="domain" description="HTH tetR-type" evidence="5">
    <location>
        <begin position="8"/>
        <end position="68"/>
    </location>
</feature>
<evidence type="ECO:0000256" key="1">
    <source>
        <dbReference type="ARBA" id="ARBA00023015"/>
    </source>
</evidence>
<protein>
    <submittedName>
        <fullName evidence="6">TetR family transcriptional regulator</fullName>
    </submittedName>
</protein>
<evidence type="ECO:0000313" key="6">
    <source>
        <dbReference type="EMBL" id="OAJ52284.1"/>
    </source>
</evidence>
<sequence length="242" mass="25962">MSTARSNPDVRARLIEATIRLLATTGPSEVKARSVSSEAGLSTMGVYTYFGGVPELLQSVADEGLRRLAAAFELVPDTDDPIADLCSMALAHREVARRNPHLYDLMFGLSIHGRYSLSWGTAAPVSSERSPAFKAAYSQLVKACTRLVDGNYVRKIDPSLIAMQLWSAVHGFVMLELADHFADVADPALKILVPMCNNLVVGLGAVRESVESSTATAIAEAASLEGRSARDRTQKSGKARAK</sequence>
<evidence type="ECO:0000256" key="3">
    <source>
        <dbReference type="ARBA" id="ARBA00023163"/>
    </source>
</evidence>
<accession>A0A1A9MYV2</accession>
<dbReference type="InterPro" id="IPR001647">
    <property type="entry name" value="HTH_TetR"/>
</dbReference>
<gene>
    <name evidence="7" type="ORF">A6V36_35435</name>
    <name evidence="6" type="ORF">A6V37_36900</name>
</gene>
<keyword evidence="3" id="KW-0804">Transcription</keyword>
<dbReference type="STRING" id="1462993.A6V36_35435"/>
<evidence type="ECO:0000256" key="2">
    <source>
        <dbReference type="ARBA" id="ARBA00023125"/>
    </source>
</evidence>
<dbReference type="GO" id="GO:0003700">
    <property type="term" value="F:DNA-binding transcription factor activity"/>
    <property type="evidence" value="ECO:0007669"/>
    <property type="project" value="TreeGrafter"/>
</dbReference>
<dbReference type="OrthoDB" id="63332at2"/>
<dbReference type="AlphaFoldDB" id="A0A1A9MYV2"/>
<dbReference type="SUPFAM" id="SSF46689">
    <property type="entry name" value="Homeodomain-like"/>
    <property type="match status" value="1"/>
</dbReference>
<dbReference type="PANTHER" id="PTHR30055:SF220">
    <property type="entry name" value="TETR-FAMILY REGULATORY PROTEIN"/>
    <property type="match status" value="1"/>
</dbReference>
<dbReference type="PROSITE" id="PS50977">
    <property type="entry name" value="HTH_TETR_2"/>
    <property type="match status" value="1"/>
</dbReference>
<dbReference type="InterPro" id="IPR025996">
    <property type="entry name" value="MT1864/Rv1816-like_C"/>
</dbReference>
<evidence type="ECO:0000313" key="8">
    <source>
        <dbReference type="Proteomes" id="UP000077961"/>
    </source>
</evidence>
<feature type="DNA-binding region" description="H-T-H motif" evidence="4">
    <location>
        <begin position="31"/>
        <end position="50"/>
    </location>
</feature>
<dbReference type="PANTHER" id="PTHR30055">
    <property type="entry name" value="HTH-TYPE TRANSCRIPTIONAL REGULATOR RUTR"/>
    <property type="match status" value="1"/>
</dbReference>
<evidence type="ECO:0000313" key="7">
    <source>
        <dbReference type="EMBL" id="OAJ55219.1"/>
    </source>
</evidence>
<evidence type="ECO:0000313" key="9">
    <source>
        <dbReference type="Proteomes" id="UP000078116"/>
    </source>
</evidence>
<keyword evidence="8" id="KW-1185">Reference proteome</keyword>
<dbReference type="GO" id="GO:0000976">
    <property type="term" value="F:transcription cis-regulatory region binding"/>
    <property type="evidence" value="ECO:0007669"/>
    <property type="project" value="TreeGrafter"/>
</dbReference>
<dbReference type="Proteomes" id="UP000077961">
    <property type="component" value="Unassembled WGS sequence"/>
</dbReference>
<keyword evidence="1" id="KW-0805">Transcription regulation</keyword>
<dbReference type="InterPro" id="IPR050109">
    <property type="entry name" value="HTH-type_TetR-like_transc_reg"/>
</dbReference>
<dbReference type="Proteomes" id="UP000078116">
    <property type="component" value="Unassembled WGS sequence"/>
</dbReference>
<evidence type="ECO:0000256" key="4">
    <source>
        <dbReference type="PROSITE-ProRule" id="PRU00335"/>
    </source>
</evidence>
<dbReference type="Gene3D" id="1.10.357.10">
    <property type="entry name" value="Tetracycline Repressor, domain 2"/>
    <property type="match status" value="1"/>
</dbReference>